<name>A0A520KR21_METT2</name>
<accession>A0A520KR21</accession>
<feature type="coiled-coil region" evidence="1">
    <location>
        <begin position="19"/>
        <end position="46"/>
    </location>
</feature>
<sequence length="222" mass="26046">MDYDLKNDKAGEIISEIEAEEPEQRIKKLEEEINEIKGSIKKLLLDLREQMSNIESPFRDLKGFTTLINAPAISKEEGETEEEEAEKKEEKKEEEKRREAAIPLPEKREERKTREISEEEFKIEDFMDPFLVSNLVDWTRDTLNKYGRRKFEDILELSQLVGYVPEENIKIIHKISHLFPDTMAGVREINTNDLVADLYKLYTIVKGDTAKGRILDILLKRY</sequence>
<comment type="caution">
    <text evidence="3">The sequence shown here is derived from an EMBL/GenBank/DDBJ whole genome shotgun (WGS) entry which is preliminary data.</text>
</comment>
<dbReference type="EMBL" id="RXIF01000010">
    <property type="protein sequence ID" value="RZN64063.1"/>
    <property type="molecule type" value="Genomic_DNA"/>
</dbReference>
<proteinExistence type="predicted"/>
<gene>
    <name evidence="3" type="ORF">EF806_05430</name>
</gene>
<evidence type="ECO:0000256" key="1">
    <source>
        <dbReference type="SAM" id="Coils"/>
    </source>
</evidence>
<evidence type="ECO:0000256" key="2">
    <source>
        <dbReference type="SAM" id="MobiDB-lite"/>
    </source>
</evidence>
<feature type="region of interest" description="Disordered" evidence="2">
    <location>
        <begin position="72"/>
        <end position="113"/>
    </location>
</feature>
<dbReference type="AlphaFoldDB" id="A0A520KR21"/>
<protein>
    <recommendedName>
        <fullName evidence="5">Archaeal flagella protein FlaD/E domain-containing protein</fullName>
    </recommendedName>
</protein>
<dbReference type="Proteomes" id="UP000317158">
    <property type="component" value="Unassembled WGS sequence"/>
</dbReference>
<reference evidence="3 4" key="1">
    <citation type="journal article" date="2019" name="Nat. Microbiol.">
        <title>Wide diversity of methane and short-chain alkane metabolisms in uncultured archaea.</title>
        <authorList>
            <person name="Borrel G."/>
            <person name="Adam P.S."/>
            <person name="McKay L.J."/>
            <person name="Chen L.X."/>
            <person name="Sierra-Garcia I.N."/>
            <person name="Sieber C.M."/>
            <person name="Letourneur Q."/>
            <person name="Ghozlane A."/>
            <person name="Andersen G.L."/>
            <person name="Li W.J."/>
            <person name="Hallam S.J."/>
            <person name="Muyzer G."/>
            <person name="de Oliveira V.M."/>
            <person name="Inskeep W.P."/>
            <person name="Banfield J.F."/>
            <person name="Gribaldo S."/>
        </authorList>
    </citation>
    <scope>NUCLEOTIDE SEQUENCE [LARGE SCALE GENOMIC DNA]</scope>
    <source>
        <strain evidence="3">NM1a</strain>
    </source>
</reference>
<keyword evidence="1" id="KW-0175">Coiled coil</keyword>
<evidence type="ECO:0000313" key="3">
    <source>
        <dbReference type="EMBL" id="RZN64063.1"/>
    </source>
</evidence>
<organism evidence="3 4">
    <name type="scientific">Methanoliparum thermophilum</name>
    <dbReference type="NCBI Taxonomy" id="2491083"/>
    <lineage>
        <taxon>Archaea</taxon>
        <taxon>Methanobacteriati</taxon>
        <taxon>Methanobacteriota</taxon>
        <taxon>Candidatus Methanoliparia</taxon>
        <taxon>Candidatus Methanoliparales</taxon>
        <taxon>Candidatus Methanoliparaceae</taxon>
        <taxon>Candidatus Methanoliparum</taxon>
    </lineage>
</organism>
<evidence type="ECO:0008006" key="5">
    <source>
        <dbReference type="Google" id="ProtNLM"/>
    </source>
</evidence>
<evidence type="ECO:0000313" key="4">
    <source>
        <dbReference type="Proteomes" id="UP000317158"/>
    </source>
</evidence>
<feature type="compositionally biased region" description="Basic and acidic residues" evidence="2">
    <location>
        <begin position="85"/>
        <end position="113"/>
    </location>
</feature>